<dbReference type="PANTHER" id="PTHR37530:SF1">
    <property type="entry name" value="OUTER MEMBRANE PROTEIN SLP"/>
    <property type="match status" value="1"/>
</dbReference>
<evidence type="ECO:0000313" key="2">
    <source>
        <dbReference type="EMBL" id="SIT70660.1"/>
    </source>
</evidence>
<dbReference type="AlphaFoldDB" id="A0A1R3W149"/>
<sequence length="167" mass="18361">MSRLLLLMLVLLLTLLLTACASGPRFEGASMDSEVTPAMVASDSDPWISSQVIWAGVIISIENLSEYTELEVLSYPLRQNQRPDLRKAAQGRFIVRVPGYLESADYAPGREVTVLGELIELLPGRVGQASYQFPVVSTQAPYLWPVEAQMPASRPRISIGVGVIFRN</sequence>
<proteinExistence type="predicted"/>
<dbReference type="GO" id="GO:0019867">
    <property type="term" value="C:outer membrane"/>
    <property type="evidence" value="ECO:0007669"/>
    <property type="project" value="InterPro"/>
</dbReference>
<dbReference type="Proteomes" id="UP000223759">
    <property type="component" value="Unassembled WGS sequence"/>
</dbReference>
<dbReference type="PROSITE" id="PS51257">
    <property type="entry name" value="PROKAR_LIPOPROTEIN"/>
    <property type="match status" value="1"/>
</dbReference>
<feature type="chain" id="PRO_5012481247" evidence="1">
    <location>
        <begin position="22"/>
        <end position="167"/>
    </location>
</feature>
<gene>
    <name evidence="2" type="ORF">SAMN05216526_1368</name>
</gene>
<dbReference type="EMBL" id="FTPK01000002">
    <property type="protein sequence ID" value="SIT70660.1"/>
    <property type="molecule type" value="Genomic_DNA"/>
</dbReference>
<protein>
    <submittedName>
        <fullName evidence="2">Outer membrane lipoprotein</fullName>
    </submittedName>
</protein>
<dbReference type="OrthoDB" id="5295757at2"/>
<evidence type="ECO:0000256" key="1">
    <source>
        <dbReference type="SAM" id="SignalP"/>
    </source>
</evidence>
<dbReference type="STRING" id="233100.SAMN05216526_1368"/>
<dbReference type="Pfam" id="PF03843">
    <property type="entry name" value="Slp"/>
    <property type="match status" value="1"/>
</dbReference>
<keyword evidence="1" id="KW-0732">Signal</keyword>
<dbReference type="PANTHER" id="PTHR37530">
    <property type="entry name" value="OUTER MEMBRANE PROTEIN SLP"/>
    <property type="match status" value="1"/>
</dbReference>
<organism evidence="2 3">
    <name type="scientific">Ectothiorhodosinus mongolicus</name>
    <dbReference type="NCBI Taxonomy" id="233100"/>
    <lineage>
        <taxon>Bacteria</taxon>
        <taxon>Pseudomonadati</taxon>
        <taxon>Pseudomonadota</taxon>
        <taxon>Gammaproteobacteria</taxon>
        <taxon>Chromatiales</taxon>
        <taxon>Ectothiorhodospiraceae</taxon>
        <taxon>Ectothiorhodosinus</taxon>
    </lineage>
</organism>
<dbReference type="PIRSF" id="PIRSF004982">
    <property type="entry name" value="SlP"/>
    <property type="match status" value="1"/>
</dbReference>
<feature type="signal peptide" evidence="1">
    <location>
        <begin position="1"/>
        <end position="21"/>
    </location>
</feature>
<keyword evidence="2" id="KW-0449">Lipoprotein</keyword>
<dbReference type="InterPro" id="IPR004658">
    <property type="entry name" value="OMP_Slp"/>
</dbReference>
<keyword evidence="3" id="KW-1185">Reference proteome</keyword>
<evidence type="ECO:0000313" key="3">
    <source>
        <dbReference type="Proteomes" id="UP000223759"/>
    </source>
</evidence>
<accession>A0A1R3W149</accession>
<reference evidence="2 3" key="1">
    <citation type="submission" date="2017-01" db="EMBL/GenBank/DDBJ databases">
        <authorList>
            <person name="Mah S.A."/>
            <person name="Swanson W.J."/>
            <person name="Moy G.W."/>
            <person name="Vacquier V.D."/>
        </authorList>
    </citation>
    <scope>NUCLEOTIDE SEQUENCE [LARGE SCALE GENOMIC DNA]</scope>
    <source>
        <strain evidence="2 3">M9</strain>
    </source>
</reference>
<name>A0A1R3W149_9GAMM</name>